<dbReference type="PROSITE" id="PS00105">
    <property type="entry name" value="AA_TRANSFER_CLASS_1"/>
    <property type="match status" value="1"/>
</dbReference>
<dbReference type="Gene3D" id="3.90.1150.10">
    <property type="entry name" value="Aspartate Aminotransferase, domain 1"/>
    <property type="match status" value="1"/>
</dbReference>
<dbReference type="InterPro" id="IPR050596">
    <property type="entry name" value="AspAT/PAT-like"/>
</dbReference>
<evidence type="ECO:0000256" key="3">
    <source>
        <dbReference type="ARBA" id="ARBA00022576"/>
    </source>
</evidence>
<comment type="caution">
    <text evidence="7">The sequence shown here is derived from an EMBL/GenBank/DDBJ whole genome shotgun (WGS) entry which is preliminary data.</text>
</comment>
<evidence type="ECO:0000256" key="1">
    <source>
        <dbReference type="ARBA" id="ARBA00001933"/>
    </source>
</evidence>
<evidence type="ECO:0000313" key="8">
    <source>
        <dbReference type="Proteomes" id="UP001530293"/>
    </source>
</evidence>
<dbReference type="InterPro" id="IPR015424">
    <property type="entry name" value="PyrdxlP-dep_Trfase"/>
</dbReference>
<dbReference type="PANTHER" id="PTHR46383:SF1">
    <property type="entry name" value="ASPARTATE AMINOTRANSFERASE"/>
    <property type="match status" value="1"/>
</dbReference>
<dbReference type="EMBL" id="JALLBG020000152">
    <property type="protein sequence ID" value="KAL3761303.1"/>
    <property type="molecule type" value="Genomic_DNA"/>
</dbReference>
<evidence type="ECO:0000256" key="5">
    <source>
        <dbReference type="ARBA" id="ARBA00022898"/>
    </source>
</evidence>
<dbReference type="InterPro" id="IPR015422">
    <property type="entry name" value="PyrdxlP-dep_Trfase_small"/>
</dbReference>
<dbReference type="Gene3D" id="3.40.640.10">
    <property type="entry name" value="Type I PLP-dependent aspartate aminotransferase-like (Major domain)"/>
    <property type="match status" value="1"/>
</dbReference>
<keyword evidence="4" id="KW-0808">Transferase</keyword>
<keyword evidence="8" id="KW-1185">Reference proteome</keyword>
<organism evidence="7 8">
    <name type="scientific">Discostella pseudostelligera</name>
    <dbReference type="NCBI Taxonomy" id="259834"/>
    <lineage>
        <taxon>Eukaryota</taxon>
        <taxon>Sar</taxon>
        <taxon>Stramenopiles</taxon>
        <taxon>Ochrophyta</taxon>
        <taxon>Bacillariophyta</taxon>
        <taxon>Coscinodiscophyceae</taxon>
        <taxon>Thalassiosirophycidae</taxon>
        <taxon>Stephanodiscales</taxon>
        <taxon>Stephanodiscaceae</taxon>
        <taxon>Discostella</taxon>
    </lineage>
</organism>
<sequence length="373" mass="40353">MEAEGEIVTSLCVGEPDFPPPTCVLEAASQAMSAGQTRYTAVSGTIELRKAISDDLRVRKGISYNPVTEIVVGNGAKQCVYQGLLAACGSGDEVIIPAPYWPSYPEMALLVGATPIILETSVNDGYLINPQSLDECLKNHPKAKVLILCNPSNPTGGVHSTQLLEQIAKVLEKYPNIVILADEIYERLVYTDDGQCTAFASLPNMFHRTITLNGFSKSHAMTGFRLGYLAAPERYAKAASVLQGQITSCASSVSQAAGVAALREVDESWLVNNASIMKRKRDYVLEELSKIPYVVVSVPPDGAFYVLPDVSKYYNGDDTALCLDLLKEKKLALVPGESFGAPGTVRISYATSMEELEVAMTKLREFLEGLEVN</sequence>
<proteinExistence type="inferred from homology"/>
<dbReference type="GO" id="GO:0033854">
    <property type="term" value="F:glutamate-prephenate aminotransferase activity"/>
    <property type="evidence" value="ECO:0007669"/>
    <property type="project" value="UniProtKB-ARBA"/>
</dbReference>
<evidence type="ECO:0000256" key="4">
    <source>
        <dbReference type="ARBA" id="ARBA00022679"/>
    </source>
</evidence>
<evidence type="ECO:0000259" key="6">
    <source>
        <dbReference type="Pfam" id="PF00155"/>
    </source>
</evidence>
<dbReference type="InterPro" id="IPR004838">
    <property type="entry name" value="NHTrfase_class1_PyrdxlP-BS"/>
</dbReference>
<reference evidence="7 8" key="1">
    <citation type="submission" date="2024-10" db="EMBL/GenBank/DDBJ databases">
        <title>Updated reference genomes for cyclostephanoid diatoms.</title>
        <authorList>
            <person name="Roberts W.R."/>
            <person name="Alverson A.J."/>
        </authorList>
    </citation>
    <scope>NUCLEOTIDE SEQUENCE [LARGE SCALE GENOMIC DNA]</scope>
    <source>
        <strain evidence="7 8">AJA232-27</strain>
    </source>
</reference>
<dbReference type="FunFam" id="3.40.640.10:FF:000033">
    <property type="entry name" value="Aspartate aminotransferase"/>
    <property type="match status" value="1"/>
</dbReference>
<comment type="cofactor">
    <cofactor evidence="1">
        <name>pyridoxal 5'-phosphate</name>
        <dbReference type="ChEBI" id="CHEBI:597326"/>
    </cofactor>
</comment>
<name>A0ABD3MEK0_9STRA</name>
<dbReference type="GO" id="GO:0033853">
    <property type="term" value="F:aspartate-prephenate aminotransferase activity"/>
    <property type="evidence" value="ECO:0007669"/>
    <property type="project" value="UniProtKB-ARBA"/>
</dbReference>
<dbReference type="Proteomes" id="UP001530293">
    <property type="component" value="Unassembled WGS sequence"/>
</dbReference>
<protein>
    <recommendedName>
        <fullName evidence="6">Aminotransferase class I/classII large domain-containing protein</fullName>
    </recommendedName>
</protein>
<dbReference type="InterPro" id="IPR015421">
    <property type="entry name" value="PyrdxlP-dep_Trfase_major"/>
</dbReference>
<comment type="similarity">
    <text evidence="2">Belongs to the class-I pyridoxal-phosphate-dependent aminotransferase family.</text>
</comment>
<dbReference type="AlphaFoldDB" id="A0ABD3MEK0"/>
<dbReference type="SUPFAM" id="SSF53383">
    <property type="entry name" value="PLP-dependent transferases"/>
    <property type="match status" value="1"/>
</dbReference>
<feature type="domain" description="Aminotransferase class I/classII large" evidence="6">
    <location>
        <begin position="7"/>
        <end position="363"/>
    </location>
</feature>
<evidence type="ECO:0000313" key="7">
    <source>
        <dbReference type="EMBL" id="KAL3761303.1"/>
    </source>
</evidence>
<dbReference type="CDD" id="cd00609">
    <property type="entry name" value="AAT_like"/>
    <property type="match status" value="1"/>
</dbReference>
<dbReference type="Pfam" id="PF00155">
    <property type="entry name" value="Aminotran_1_2"/>
    <property type="match status" value="1"/>
</dbReference>
<dbReference type="InterPro" id="IPR004839">
    <property type="entry name" value="Aminotransferase_I/II_large"/>
</dbReference>
<accession>A0ABD3MEK0</accession>
<evidence type="ECO:0000256" key="2">
    <source>
        <dbReference type="ARBA" id="ARBA00007441"/>
    </source>
</evidence>
<keyword evidence="5" id="KW-0663">Pyridoxal phosphate</keyword>
<gene>
    <name evidence="7" type="ORF">ACHAWU_010216</name>
</gene>
<keyword evidence="3" id="KW-0032">Aminotransferase</keyword>
<dbReference type="PANTHER" id="PTHR46383">
    <property type="entry name" value="ASPARTATE AMINOTRANSFERASE"/>
    <property type="match status" value="1"/>
</dbReference>